<evidence type="ECO:0000313" key="4">
    <source>
        <dbReference type="Proteomes" id="UP000663555"/>
    </source>
</evidence>
<keyword evidence="4" id="KW-1185">Reference proteome</keyword>
<feature type="coiled-coil region" evidence="1">
    <location>
        <begin position="220"/>
        <end position="280"/>
    </location>
</feature>
<accession>A0ABX7MVW5</accession>
<dbReference type="Pfam" id="PF10023">
    <property type="entry name" value="Aminopep"/>
    <property type="match status" value="1"/>
</dbReference>
<protein>
    <submittedName>
        <fullName evidence="3">Aminopeptidase</fullName>
    </submittedName>
</protein>
<sequence length="356" mass="40278">MKSLSALCIVLLSFTSLAGCTSLRYYSQAIGGHTSLMMSGDSVAALIARPDTDPDLRERLRLSQAARHFARDTLALPVGNAFDEYVELGRPWVVVNLVAVPEFSLNPHQWCYPVVGCQSYRGYFELDGAREEQAQFQQSGHDTLIGGVTAYSTLGWFDDPLHSGFTALPEDRMIALMFHELAHRVVYIGGDTAFNESFATAVELEGLALWVARNGKPEWLERAGERLQQREQTLALVEQAATHLNQLYQRADQQPDDQLRAEKARRLDQLLADYIELSEQWQQPGPLGARPESLNNAHLALFRQYNQYVPGFRQLLRDYNHDFPAFYQAVEDLGALPKPVREQRLMALVERFDEHL</sequence>
<dbReference type="InterPro" id="IPR014553">
    <property type="entry name" value="Aminopept"/>
</dbReference>
<keyword evidence="1" id="KW-0175">Coiled coil</keyword>
<dbReference type="Proteomes" id="UP000663555">
    <property type="component" value="Chromosome"/>
</dbReference>
<dbReference type="PROSITE" id="PS51257">
    <property type="entry name" value="PROKAR_LIPOPROTEIN"/>
    <property type="match status" value="1"/>
</dbReference>
<proteinExistence type="predicted"/>
<evidence type="ECO:0000256" key="1">
    <source>
        <dbReference type="SAM" id="Coils"/>
    </source>
</evidence>
<organism evidence="3 4">
    <name type="scientific">Marinobacter salinisoli</name>
    <dbReference type="NCBI Taxonomy" id="2769486"/>
    <lineage>
        <taxon>Bacteria</taxon>
        <taxon>Pseudomonadati</taxon>
        <taxon>Pseudomonadota</taxon>
        <taxon>Gammaproteobacteria</taxon>
        <taxon>Pseudomonadales</taxon>
        <taxon>Marinobacteraceae</taxon>
        <taxon>Marinobacter</taxon>
    </lineage>
</organism>
<evidence type="ECO:0000313" key="3">
    <source>
        <dbReference type="EMBL" id="QSP95246.1"/>
    </source>
</evidence>
<keyword evidence="3" id="KW-0645">Protease</keyword>
<evidence type="ECO:0000256" key="2">
    <source>
        <dbReference type="SAM" id="SignalP"/>
    </source>
</evidence>
<feature type="signal peptide" evidence="2">
    <location>
        <begin position="1"/>
        <end position="18"/>
    </location>
</feature>
<dbReference type="GO" id="GO:0004177">
    <property type="term" value="F:aminopeptidase activity"/>
    <property type="evidence" value="ECO:0007669"/>
    <property type="project" value="UniProtKB-KW"/>
</dbReference>
<keyword evidence="3" id="KW-0378">Hydrolase</keyword>
<dbReference type="PIRSF" id="PIRSF029285">
    <property type="entry name" value="Aminopept"/>
    <property type="match status" value="1"/>
</dbReference>
<feature type="chain" id="PRO_5046837896" evidence="2">
    <location>
        <begin position="19"/>
        <end position="356"/>
    </location>
</feature>
<reference evidence="3 4" key="1">
    <citation type="submission" date="2021-03" db="EMBL/GenBank/DDBJ databases">
        <title>Genome sequencing of Marinobacter sp. LPB0319.</title>
        <authorList>
            <person name="Kim J."/>
        </authorList>
    </citation>
    <scope>NUCLEOTIDE SEQUENCE [LARGE SCALE GENOMIC DNA]</scope>
    <source>
        <strain evidence="3 4">LPB0319</strain>
    </source>
</reference>
<gene>
    <name evidence="3" type="ORF">LPB19_02150</name>
</gene>
<keyword evidence="3" id="KW-0031">Aminopeptidase</keyword>
<name>A0ABX7MVW5_9GAMM</name>
<dbReference type="EMBL" id="CP071247">
    <property type="protein sequence ID" value="QSP95246.1"/>
    <property type="molecule type" value="Genomic_DNA"/>
</dbReference>
<keyword evidence="2" id="KW-0732">Signal</keyword>